<dbReference type="GeneID" id="20809837"/>
<dbReference type="VEuPathDB" id="FungiDB:H257_07841"/>
<dbReference type="RefSeq" id="XP_009831823.1">
    <property type="nucleotide sequence ID" value="XM_009833521.1"/>
</dbReference>
<dbReference type="AlphaFoldDB" id="W4GJD5"/>
<sequence>MVDIVDNTERVWSDVDPATLNANFLTLQECMMEVIRCASGNNFNIPHMKKAVLTAKGRSDLSIEADADVVNASRELLSECDLSTVILELASKVAKNLEMSDVCTELERLDVVEGSDDEEFDIPSNSANQV</sequence>
<name>W4GJD5_APHAT</name>
<dbReference type="EMBL" id="KI913129">
    <property type="protein sequence ID" value="ETV79104.1"/>
    <property type="molecule type" value="Genomic_DNA"/>
</dbReference>
<organism evidence="1">
    <name type="scientific">Aphanomyces astaci</name>
    <name type="common">Crayfish plague agent</name>
    <dbReference type="NCBI Taxonomy" id="112090"/>
    <lineage>
        <taxon>Eukaryota</taxon>
        <taxon>Sar</taxon>
        <taxon>Stramenopiles</taxon>
        <taxon>Oomycota</taxon>
        <taxon>Saprolegniomycetes</taxon>
        <taxon>Saprolegniales</taxon>
        <taxon>Verrucalvaceae</taxon>
        <taxon>Aphanomyces</taxon>
    </lineage>
</organism>
<protein>
    <submittedName>
        <fullName evidence="1">Uncharacterized protein</fullName>
    </submittedName>
</protein>
<proteinExistence type="predicted"/>
<gene>
    <name evidence="1" type="ORF">H257_07841</name>
</gene>
<dbReference type="OrthoDB" id="125932at2759"/>
<evidence type="ECO:0000313" key="1">
    <source>
        <dbReference type="EMBL" id="ETV79104.1"/>
    </source>
</evidence>
<reference evidence="1" key="1">
    <citation type="submission" date="2013-12" db="EMBL/GenBank/DDBJ databases">
        <title>The Genome Sequence of Aphanomyces astaci APO3.</title>
        <authorList>
            <consortium name="The Broad Institute Genomics Platform"/>
            <person name="Russ C."/>
            <person name="Tyler B."/>
            <person name="van West P."/>
            <person name="Dieguez-Uribeondo J."/>
            <person name="Young S.K."/>
            <person name="Zeng Q."/>
            <person name="Gargeya S."/>
            <person name="Fitzgerald M."/>
            <person name="Abouelleil A."/>
            <person name="Alvarado L."/>
            <person name="Chapman S.B."/>
            <person name="Gainer-Dewar J."/>
            <person name="Goldberg J."/>
            <person name="Griggs A."/>
            <person name="Gujja S."/>
            <person name="Hansen M."/>
            <person name="Howarth C."/>
            <person name="Imamovic A."/>
            <person name="Ireland A."/>
            <person name="Larimer J."/>
            <person name="McCowan C."/>
            <person name="Murphy C."/>
            <person name="Pearson M."/>
            <person name="Poon T.W."/>
            <person name="Priest M."/>
            <person name="Roberts A."/>
            <person name="Saif S."/>
            <person name="Shea T."/>
            <person name="Sykes S."/>
            <person name="Wortman J."/>
            <person name="Nusbaum C."/>
            <person name="Birren B."/>
        </authorList>
    </citation>
    <scope>NUCLEOTIDE SEQUENCE [LARGE SCALE GENOMIC DNA]</scope>
    <source>
        <strain evidence="1">APO3</strain>
    </source>
</reference>
<accession>W4GJD5</accession>